<feature type="non-terminal residue" evidence="13">
    <location>
        <position position="1"/>
    </location>
</feature>
<gene>
    <name evidence="13" type="ORF">BAUCODRAFT_47300</name>
</gene>
<evidence type="ECO:0000313" key="13">
    <source>
        <dbReference type="EMBL" id="EMC91467.1"/>
    </source>
</evidence>
<evidence type="ECO:0000256" key="11">
    <source>
        <dbReference type="ARBA" id="ARBA00023136"/>
    </source>
</evidence>
<evidence type="ECO:0000256" key="12">
    <source>
        <dbReference type="RuleBase" id="RU367146"/>
    </source>
</evidence>
<keyword evidence="14" id="KW-1185">Reference proteome</keyword>
<dbReference type="GO" id="GO:0001405">
    <property type="term" value="C:PAM complex, Tim23 associated import motor"/>
    <property type="evidence" value="ECO:0007669"/>
    <property type="project" value="UniProtKB-UniRule"/>
</dbReference>
<accession>M2LC17</accession>
<comment type="subunit">
    <text evidence="12">Component of the PAM complex.</text>
</comment>
<evidence type="ECO:0000256" key="5">
    <source>
        <dbReference type="ARBA" id="ARBA00022792"/>
    </source>
</evidence>
<evidence type="ECO:0000313" key="14">
    <source>
        <dbReference type="Proteomes" id="UP000011761"/>
    </source>
</evidence>
<keyword evidence="5 12" id="KW-0999">Mitochondrion inner membrane</keyword>
<keyword evidence="6 12" id="KW-0653">Protein transport</keyword>
<evidence type="ECO:0000256" key="6">
    <source>
        <dbReference type="ARBA" id="ARBA00022927"/>
    </source>
</evidence>
<keyword evidence="9 12" id="KW-0811">Translocation</keyword>
<keyword evidence="10 12" id="KW-0496">Mitochondrion</keyword>
<evidence type="ECO:0000256" key="1">
    <source>
        <dbReference type="ARBA" id="ARBA00004448"/>
    </source>
</evidence>
<keyword evidence="7" id="KW-0809">Transit peptide</keyword>
<dbReference type="PANTHER" id="PTHR28021:SF1">
    <property type="entry name" value="PRESEQUENCE TRANSLOCATED-ASSOCIATED MOTOR SUBUNIT PAM17, MITOCHONDRIAL"/>
    <property type="match status" value="1"/>
</dbReference>
<dbReference type="Pfam" id="PF08566">
    <property type="entry name" value="Pam17"/>
    <property type="match status" value="1"/>
</dbReference>
<evidence type="ECO:0000256" key="4">
    <source>
        <dbReference type="ARBA" id="ARBA00022692"/>
    </source>
</evidence>
<evidence type="ECO:0000256" key="10">
    <source>
        <dbReference type="ARBA" id="ARBA00023128"/>
    </source>
</evidence>
<dbReference type="OMA" id="MIFGFDP"/>
<evidence type="ECO:0000256" key="9">
    <source>
        <dbReference type="ARBA" id="ARBA00023010"/>
    </source>
</evidence>
<sequence>PRDVLTWDRFLDLRRRRRYLNLVMSIVSAGGAVAILGPIVAQQDIDAWASQLSGLDPFLVMGATTFAIAAGGWLCGPSFGSGLFGLWAARRGWSRAMLEKEKDFFQRIKRYRGDPASSSVQNPVPDYYGEKISSVKDYRRWLKDQRAFKLKKDKNLL</sequence>
<keyword evidence="8 12" id="KW-1133">Transmembrane helix</keyword>
<keyword evidence="11 12" id="KW-0472">Membrane</keyword>
<protein>
    <recommendedName>
        <fullName evidence="12">Presequence translocated-associated motor subunit PAM17</fullName>
    </recommendedName>
</protein>
<feature type="non-terminal residue" evidence="13">
    <location>
        <position position="157"/>
    </location>
</feature>
<dbReference type="eggNOG" id="ENOG502S1B1">
    <property type="taxonomic scope" value="Eukaryota"/>
</dbReference>
<dbReference type="RefSeq" id="XP_007681450.1">
    <property type="nucleotide sequence ID" value="XM_007683260.2"/>
</dbReference>
<comment type="subcellular location">
    <subcellularLocation>
        <location evidence="1 12">Mitochondrion inner membrane</location>
        <topology evidence="1 12">Multi-pass membrane protein</topology>
    </subcellularLocation>
</comment>
<evidence type="ECO:0000256" key="2">
    <source>
        <dbReference type="ARBA" id="ARBA00006837"/>
    </source>
</evidence>
<evidence type="ECO:0000256" key="8">
    <source>
        <dbReference type="ARBA" id="ARBA00022989"/>
    </source>
</evidence>
<dbReference type="AlphaFoldDB" id="M2LC17"/>
<dbReference type="InterPro" id="IPR013875">
    <property type="entry name" value="Pam17"/>
</dbReference>
<comment type="similarity">
    <text evidence="2 12">Belongs to the PAM17 family.</text>
</comment>
<dbReference type="GeneID" id="19114686"/>
<dbReference type="KEGG" id="bcom:BAUCODRAFT_47300"/>
<evidence type="ECO:0000256" key="7">
    <source>
        <dbReference type="ARBA" id="ARBA00022946"/>
    </source>
</evidence>
<feature type="transmembrane region" description="Helical" evidence="12">
    <location>
        <begin position="61"/>
        <end position="89"/>
    </location>
</feature>
<dbReference type="OrthoDB" id="5970083at2759"/>
<dbReference type="Proteomes" id="UP000011761">
    <property type="component" value="Unassembled WGS sequence"/>
</dbReference>
<dbReference type="STRING" id="717646.M2LC17"/>
<dbReference type="PANTHER" id="PTHR28021">
    <property type="entry name" value="PRESEQUENCE TRANSLOCATED-ASSOCIATED MOTOR SUBUNIT PAM17, MITOCHONDRIAL"/>
    <property type="match status" value="1"/>
</dbReference>
<reference evidence="13 14" key="1">
    <citation type="journal article" date="2012" name="PLoS Pathog.">
        <title>Diverse lifestyles and strategies of plant pathogenesis encoded in the genomes of eighteen Dothideomycetes fungi.</title>
        <authorList>
            <person name="Ohm R.A."/>
            <person name="Feau N."/>
            <person name="Henrissat B."/>
            <person name="Schoch C.L."/>
            <person name="Horwitz B.A."/>
            <person name="Barry K.W."/>
            <person name="Condon B.J."/>
            <person name="Copeland A.C."/>
            <person name="Dhillon B."/>
            <person name="Glaser F."/>
            <person name="Hesse C.N."/>
            <person name="Kosti I."/>
            <person name="LaButti K."/>
            <person name="Lindquist E.A."/>
            <person name="Lucas S."/>
            <person name="Salamov A.A."/>
            <person name="Bradshaw R.E."/>
            <person name="Ciuffetti L."/>
            <person name="Hamelin R.C."/>
            <person name="Kema G.H.J."/>
            <person name="Lawrence C."/>
            <person name="Scott J.A."/>
            <person name="Spatafora J.W."/>
            <person name="Turgeon B.G."/>
            <person name="de Wit P.J.G.M."/>
            <person name="Zhong S."/>
            <person name="Goodwin S.B."/>
            <person name="Grigoriev I.V."/>
        </authorList>
    </citation>
    <scope>NUCLEOTIDE SEQUENCE [LARGE SCALE GENOMIC DNA]</scope>
    <source>
        <strain evidence="13 14">UAMH 10762</strain>
    </source>
</reference>
<keyword evidence="4 12" id="KW-0812">Transmembrane</keyword>
<dbReference type="HOGENOM" id="CLU_068297_2_0_1"/>
<dbReference type="GO" id="GO:0030150">
    <property type="term" value="P:protein import into mitochondrial matrix"/>
    <property type="evidence" value="ECO:0007669"/>
    <property type="project" value="UniProtKB-UniRule"/>
</dbReference>
<dbReference type="EMBL" id="KB445564">
    <property type="protein sequence ID" value="EMC91467.1"/>
    <property type="molecule type" value="Genomic_DNA"/>
</dbReference>
<organism evidence="13 14">
    <name type="scientific">Baudoinia panamericana (strain UAMH 10762)</name>
    <name type="common">Angels' share fungus</name>
    <name type="synonym">Baudoinia compniacensis (strain UAMH 10762)</name>
    <dbReference type="NCBI Taxonomy" id="717646"/>
    <lineage>
        <taxon>Eukaryota</taxon>
        <taxon>Fungi</taxon>
        <taxon>Dikarya</taxon>
        <taxon>Ascomycota</taxon>
        <taxon>Pezizomycotina</taxon>
        <taxon>Dothideomycetes</taxon>
        <taxon>Dothideomycetidae</taxon>
        <taxon>Mycosphaerellales</taxon>
        <taxon>Teratosphaeriaceae</taxon>
        <taxon>Baudoinia</taxon>
    </lineage>
</organism>
<name>M2LC17_BAUPA</name>
<evidence type="ECO:0000256" key="3">
    <source>
        <dbReference type="ARBA" id="ARBA00022448"/>
    </source>
</evidence>
<feature type="transmembrane region" description="Helical" evidence="12">
    <location>
        <begin position="19"/>
        <end position="41"/>
    </location>
</feature>
<keyword evidence="3 12" id="KW-0813">Transport</keyword>
<proteinExistence type="inferred from homology"/>
<comment type="function">
    <text evidence="12">Component of the PAM complex, a complex required for the translocation of transit peptide-containing proteins from the inner membrane into the mitochondrial matrix in an ATP-dependent manner.</text>
</comment>